<evidence type="ECO:0000256" key="5">
    <source>
        <dbReference type="ARBA" id="ARBA00022306"/>
    </source>
</evidence>
<comment type="caution">
    <text evidence="15">The sequence shown here is derived from an EMBL/GenBank/DDBJ whole genome shotgun (WGS) entry which is preliminary data.</text>
</comment>
<comment type="subcellular location">
    <subcellularLocation>
        <location evidence="2">Cell projection</location>
        <location evidence="2">Cilium</location>
        <location evidence="2">Flagellum</location>
    </subcellularLocation>
    <subcellularLocation>
        <location evidence="3">Cytoplasm</location>
        <location evidence="3">Cytoskeleton</location>
    </subcellularLocation>
</comment>
<evidence type="ECO:0000313" key="15">
    <source>
        <dbReference type="EMBL" id="KAK2179200.1"/>
    </source>
</evidence>
<evidence type="ECO:0000256" key="8">
    <source>
        <dbReference type="ARBA" id="ARBA00022846"/>
    </source>
</evidence>
<feature type="region of interest" description="Disordered" evidence="14">
    <location>
        <begin position="227"/>
        <end position="283"/>
    </location>
</feature>
<evidence type="ECO:0000256" key="3">
    <source>
        <dbReference type="ARBA" id="ARBA00004245"/>
    </source>
</evidence>
<evidence type="ECO:0000256" key="7">
    <source>
        <dbReference type="ARBA" id="ARBA00022701"/>
    </source>
</evidence>
<evidence type="ECO:0000256" key="4">
    <source>
        <dbReference type="ARBA" id="ARBA00005737"/>
    </source>
</evidence>
<accession>A0AAD9NR04</accession>
<feature type="compositionally biased region" description="Polar residues" evidence="14">
    <location>
        <begin position="258"/>
        <end position="270"/>
    </location>
</feature>
<dbReference type="PANTHER" id="PTHR14320">
    <property type="entry name" value="COILED-COIL DOMAIN-CONTAINING PROTEIN 181"/>
    <property type="match status" value="1"/>
</dbReference>
<feature type="compositionally biased region" description="Basic and acidic residues" evidence="14">
    <location>
        <begin position="348"/>
        <end position="365"/>
    </location>
</feature>
<keyword evidence="12" id="KW-0966">Cell projection</keyword>
<evidence type="ECO:0000256" key="10">
    <source>
        <dbReference type="ARBA" id="ARBA00023069"/>
    </source>
</evidence>
<proteinExistence type="inferred from homology"/>
<keyword evidence="10" id="KW-0969">Cilium</keyword>
<feature type="region of interest" description="Disordered" evidence="14">
    <location>
        <begin position="28"/>
        <end position="199"/>
    </location>
</feature>
<comment type="function">
    <text evidence="1">Microtubule-binding protein that localizes to the microtubular manchette of elongating spermatids.</text>
</comment>
<feature type="compositionally biased region" description="Basic and acidic residues" evidence="14">
    <location>
        <begin position="187"/>
        <end position="199"/>
    </location>
</feature>
<dbReference type="EMBL" id="JAODUO010000505">
    <property type="protein sequence ID" value="KAK2179200.1"/>
    <property type="molecule type" value="Genomic_DNA"/>
</dbReference>
<comment type="subunit">
    <text evidence="13">Homodimer. Interacts with HOOK1. Interacts with HOOK2. Interacts with HOOK3.</text>
</comment>
<feature type="compositionally biased region" description="Basic and acidic residues" evidence="14">
    <location>
        <begin position="69"/>
        <end position="81"/>
    </location>
</feature>
<evidence type="ECO:0000313" key="16">
    <source>
        <dbReference type="Proteomes" id="UP001209878"/>
    </source>
</evidence>
<keyword evidence="6" id="KW-0963">Cytoplasm</keyword>
<keyword evidence="7" id="KW-0493">Microtubule</keyword>
<name>A0AAD9NR04_RIDPI</name>
<sequence>MENLERRDSTDSIDKELDWLIQKDEEESLNAEKEVGNGGHLEVTIHARENGLDRDANRDDDNISPTQHDAGDGRETPDKSGDGGLEEDLDLTEDQRQAMMELGSMKLDLGGPEDDPPEYDVADRVRQLNEELAKEPTPSSDERRRSIKFKETLVDLVAPPYDYSDDEDDDSKENGNINANSEGESEGGDRDAKNDSEKILVEHGGKFELINRSDLTSEERYMYGIEDNSDDMNAAGGHNVGRSGVLKQPRPPDMQRPVTANGSMSRQHLNVTAPHRRPQTAQPRSNNEMLFNFSYVSPYGLSPEQKKCLQRQKQLQEKHMTEKQKMEREKDEWKQQENESAFQAWLSRKREEQRREQHETKKDTTSSENGDTKQSQSFEEWWKVKRQQRRQSQQLEKQRKKEFNEGWYVRSREDCQRAFRQWLRRKNTELAKTRGEERQSMRMHRLLNRRSHKSQALLKSVTQAQSFRYVDYYGYRF</sequence>
<dbReference type="PANTHER" id="PTHR14320:SF2">
    <property type="entry name" value="COILED-COIL DOMAIN-CONTAINING PROTEIN 181"/>
    <property type="match status" value="1"/>
</dbReference>
<evidence type="ECO:0000256" key="11">
    <source>
        <dbReference type="ARBA" id="ARBA00023212"/>
    </source>
</evidence>
<feature type="region of interest" description="Disordered" evidence="14">
    <location>
        <begin position="306"/>
        <end position="376"/>
    </location>
</feature>
<evidence type="ECO:0000256" key="2">
    <source>
        <dbReference type="ARBA" id="ARBA00004230"/>
    </source>
</evidence>
<evidence type="ECO:0000256" key="9">
    <source>
        <dbReference type="ARBA" id="ARBA00023054"/>
    </source>
</evidence>
<reference evidence="15" key="1">
    <citation type="journal article" date="2023" name="Mol. Biol. Evol.">
        <title>Third-Generation Sequencing Reveals the Adaptive Role of the Epigenome in Three Deep-Sea Polychaetes.</title>
        <authorList>
            <person name="Perez M."/>
            <person name="Aroh O."/>
            <person name="Sun Y."/>
            <person name="Lan Y."/>
            <person name="Juniper S.K."/>
            <person name="Young C.R."/>
            <person name="Angers B."/>
            <person name="Qian P.Y."/>
        </authorList>
    </citation>
    <scope>NUCLEOTIDE SEQUENCE</scope>
    <source>
        <strain evidence="15">R07B-5</strain>
    </source>
</reference>
<feature type="compositionally biased region" description="Polar residues" evidence="14">
    <location>
        <begin position="366"/>
        <end position="376"/>
    </location>
</feature>
<keyword evidence="8" id="KW-0282">Flagellum</keyword>
<evidence type="ECO:0000256" key="13">
    <source>
        <dbReference type="ARBA" id="ARBA00047162"/>
    </source>
</evidence>
<protein>
    <recommendedName>
        <fullName evidence="5">Coiled-coil domain-containing protein 181</fullName>
    </recommendedName>
</protein>
<evidence type="ECO:0000256" key="6">
    <source>
        <dbReference type="ARBA" id="ARBA00022490"/>
    </source>
</evidence>
<keyword evidence="16" id="KW-1185">Reference proteome</keyword>
<dbReference type="AlphaFoldDB" id="A0AAD9NR04"/>
<evidence type="ECO:0000256" key="12">
    <source>
        <dbReference type="ARBA" id="ARBA00023273"/>
    </source>
</evidence>
<comment type="similarity">
    <text evidence="4">Belongs to the CCDC181 family.</text>
</comment>
<dbReference type="InterPro" id="IPR026687">
    <property type="entry name" value="CCDC181"/>
</dbReference>
<dbReference type="GO" id="GO:0005874">
    <property type="term" value="C:microtubule"/>
    <property type="evidence" value="ECO:0007669"/>
    <property type="project" value="UniProtKB-KW"/>
</dbReference>
<feature type="compositionally biased region" description="Basic and acidic residues" evidence="14">
    <location>
        <begin position="43"/>
        <end position="61"/>
    </location>
</feature>
<organism evidence="15 16">
    <name type="scientific">Ridgeia piscesae</name>
    <name type="common">Tubeworm</name>
    <dbReference type="NCBI Taxonomy" id="27915"/>
    <lineage>
        <taxon>Eukaryota</taxon>
        <taxon>Metazoa</taxon>
        <taxon>Spiralia</taxon>
        <taxon>Lophotrochozoa</taxon>
        <taxon>Annelida</taxon>
        <taxon>Polychaeta</taxon>
        <taxon>Sedentaria</taxon>
        <taxon>Canalipalpata</taxon>
        <taxon>Sabellida</taxon>
        <taxon>Siboglinidae</taxon>
        <taxon>Ridgeia</taxon>
    </lineage>
</organism>
<keyword evidence="11" id="KW-0206">Cytoskeleton</keyword>
<dbReference type="GO" id="GO:0008017">
    <property type="term" value="F:microtubule binding"/>
    <property type="evidence" value="ECO:0007669"/>
    <property type="project" value="InterPro"/>
</dbReference>
<dbReference type="Proteomes" id="UP001209878">
    <property type="component" value="Unassembled WGS sequence"/>
</dbReference>
<evidence type="ECO:0000256" key="14">
    <source>
        <dbReference type="SAM" id="MobiDB-lite"/>
    </source>
</evidence>
<evidence type="ECO:0000256" key="1">
    <source>
        <dbReference type="ARBA" id="ARBA00002213"/>
    </source>
</evidence>
<feature type="compositionally biased region" description="Basic and acidic residues" evidence="14">
    <location>
        <begin position="314"/>
        <end position="337"/>
    </location>
</feature>
<keyword evidence="9" id="KW-0175">Coiled coil</keyword>
<gene>
    <name evidence="15" type="ORF">NP493_506g00000</name>
</gene>
<dbReference type="GO" id="GO:0031514">
    <property type="term" value="C:motile cilium"/>
    <property type="evidence" value="ECO:0007669"/>
    <property type="project" value="UniProtKB-SubCell"/>
</dbReference>
<feature type="compositionally biased region" description="Acidic residues" evidence="14">
    <location>
        <begin position="111"/>
        <end position="120"/>
    </location>
</feature>
<feature type="compositionally biased region" description="Basic and acidic residues" evidence="14">
    <location>
        <begin position="121"/>
        <end position="153"/>
    </location>
</feature>